<proteinExistence type="predicted"/>
<gene>
    <name evidence="2" type="ORF">BKG82_13070</name>
</gene>
<dbReference type="RefSeq" id="WP_070947489.1">
    <property type="nucleotide sequence ID" value="NZ_MLIQ01000014.1"/>
</dbReference>
<dbReference type="Proteomes" id="UP000180043">
    <property type="component" value="Unassembled WGS sequence"/>
</dbReference>
<sequence>MSEANPQLVHLDEPASGEPTGLRRLNAAAELSNQPDETVVIWRSQSAYGTLQRQAGVLTTASDGTRQIRPISVDIYERSYDLTELTLPMWVVTFGDSPQAN</sequence>
<dbReference type="AlphaFoldDB" id="A0A1S1LNU9"/>
<evidence type="ECO:0000313" key="3">
    <source>
        <dbReference type="Proteomes" id="UP000180043"/>
    </source>
</evidence>
<name>A0A1S1LNU9_MYCCH</name>
<dbReference type="EMBL" id="MLIQ01000014">
    <property type="protein sequence ID" value="OHU57114.1"/>
    <property type="molecule type" value="Genomic_DNA"/>
</dbReference>
<accession>A0A1S1LNU9</accession>
<feature type="region of interest" description="Disordered" evidence="1">
    <location>
        <begin position="1"/>
        <end position="20"/>
    </location>
</feature>
<reference evidence="2 3" key="1">
    <citation type="submission" date="2016-10" db="EMBL/GenBank/DDBJ databases">
        <title>Evaluation of Human, Veterinary and Environmental Mycobacterium chelonae Isolates by Core Genome Phylogenomic Analysis, Targeted Gene Comparison, and Anti-microbial Susceptibility Patterns: A Tale of Mistaken Identities.</title>
        <authorList>
            <person name="Fogelson S.B."/>
            <person name="Camus A.C."/>
            <person name="Lorenz W."/>
            <person name="Vasireddy R."/>
            <person name="Vasireddy S."/>
            <person name="Smith T."/>
            <person name="Brown-Elliott B.A."/>
            <person name="Wallace R.J.Jr."/>
            <person name="Hasan N.A."/>
            <person name="Reischl U."/>
            <person name="Sanchez S."/>
        </authorList>
    </citation>
    <scope>NUCLEOTIDE SEQUENCE [LARGE SCALE GENOMIC DNA]</scope>
    <source>
        <strain evidence="2 3">15515</strain>
    </source>
</reference>
<evidence type="ECO:0000256" key="1">
    <source>
        <dbReference type="SAM" id="MobiDB-lite"/>
    </source>
</evidence>
<comment type="caution">
    <text evidence="2">The sequence shown here is derived from an EMBL/GenBank/DDBJ whole genome shotgun (WGS) entry which is preliminary data.</text>
</comment>
<protein>
    <submittedName>
        <fullName evidence="2">Uncharacterized protein</fullName>
    </submittedName>
</protein>
<evidence type="ECO:0000313" key="2">
    <source>
        <dbReference type="EMBL" id="OHU57114.1"/>
    </source>
</evidence>
<organism evidence="2 3">
    <name type="scientific">Mycobacteroides chelonae</name>
    <name type="common">Mycobacterium chelonae</name>
    <dbReference type="NCBI Taxonomy" id="1774"/>
    <lineage>
        <taxon>Bacteria</taxon>
        <taxon>Bacillati</taxon>
        <taxon>Actinomycetota</taxon>
        <taxon>Actinomycetes</taxon>
        <taxon>Mycobacteriales</taxon>
        <taxon>Mycobacteriaceae</taxon>
        <taxon>Mycobacteroides</taxon>
    </lineage>
</organism>